<feature type="domain" description="Alpha-carbonic anhydrase" evidence="8">
    <location>
        <begin position="43"/>
        <end position="260"/>
    </location>
</feature>
<dbReference type="InterPro" id="IPR041891">
    <property type="entry name" value="Alpha_CA_prokaryot-like"/>
</dbReference>
<keyword evidence="10" id="KW-1185">Reference proteome</keyword>
<dbReference type="Pfam" id="PF00194">
    <property type="entry name" value="Carb_anhydrase"/>
    <property type="match status" value="1"/>
</dbReference>
<evidence type="ECO:0000256" key="3">
    <source>
        <dbReference type="ARBA" id="ARBA00022723"/>
    </source>
</evidence>
<comment type="catalytic activity">
    <reaction evidence="6">
        <text>hydrogencarbonate + H(+) = CO2 + H2O</text>
        <dbReference type="Rhea" id="RHEA:10748"/>
        <dbReference type="ChEBI" id="CHEBI:15377"/>
        <dbReference type="ChEBI" id="CHEBI:15378"/>
        <dbReference type="ChEBI" id="CHEBI:16526"/>
        <dbReference type="ChEBI" id="CHEBI:17544"/>
        <dbReference type="EC" id="4.2.1.1"/>
    </reaction>
</comment>
<keyword evidence="4" id="KW-0862">Zinc</keyword>
<dbReference type="Proteomes" id="UP001304467">
    <property type="component" value="Unassembled WGS sequence"/>
</dbReference>
<dbReference type="PANTHER" id="PTHR18952:SF265">
    <property type="entry name" value="CARBONIC ANHYDRASE"/>
    <property type="match status" value="1"/>
</dbReference>
<dbReference type="PROSITE" id="PS51144">
    <property type="entry name" value="ALPHA_CA_2"/>
    <property type="match status" value="1"/>
</dbReference>
<reference evidence="9 10" key="1">
    <citation type="journal article" date="2023" name="Front. Microbiol.">
        <title>Genomic analyses of Burkholderia respiratory isolates indicates two evolutionarily distinct B. anthina clades.</title>
        <authorList>
            <person name="Pham A."/>
            <person name="Volmer J.G."/>
            <person name="Chambers D.C."/>
            <person name="Smith D.J."/>
            <person name="Reid D.W."/>
            <person name="Burr L."/>
            <person name="Wells T.J."/>
        </authorList>
    </citation>
    <scope>NUCLEOTIDE SEQUENCE [LARGE SCALE GENOMIC DNA]</scope>
    <source>
        <strain evidence="9 10">BCCIQ07A</strain>
    </source>
</reference>
<proteinExistence type="inferred from homology"/>
<evidence type="ECO:0000256" key="7">
    <source>
        <dbReference type="SAM" id="SignalP"/>
    </source>
</evidence>
<keyword evidence="5" id="KW-0456">Lyase</keyword>
<keyword evidence="7" id="KW-0732">Signal</keyword>
<dbReference type="InterPro" id="IPR001148">
    <property type="entry name" value="CA_dom"/>
</dbReference>
<evidence type="ECO:0000256" key="6">
    <source>
        <dbReference type="ARBA" id="ARBA00048348"/>
    </source>
</evidence>
<evidence type="ECO:0000313" key="10">
    <source>
        <dbReference type="Proteomes" id="UP001304467"/>
    </source>
</evidence>
<evidence type="ECO:0000256" key="5">
    <source>
        <dbReference type="ARBA" id="ARBA00023239"/>
    </source>
</evidence>
<dbReference type="CDD" id="cd03124">
    <property type="entry name" value="alpha_CA_prokaryotic_like"/>
    <property type="match status" value="1"/>
</dbReference>
<organism evidence="9 10">
    <name type="scientific">Burkholderia anthinoferrum</name>
    <dbReference type="NCBI Taxonomy" id="3090833"/>
    <lineage>
        <taxon>Bacteria</taxon>
        <taxon>Pseudomonadati</taxon>
        <taxon>Pseudomonadota</taxon>
        <taxon>Betaproteobacteria</taxon>
        <taxon>Burkholderiales</taxon>
        <taxon>Burkholderiaceae</taxon>
        <taxon>Burkholderia</taxon>
    </lineage>
</organism>
<evidence type="ECO:0000256" key="1">
    <source>
        <dbReference type="ARBA" id="ARBA00010718"/>
    </source>
</evidence>
<dbReference type="InterPro" id="IPR036398">
    <property type="entry name" value="CA_dom_sf"/>
</dbReference>
<dbReference type="RefSeq" id="WP_081066550.1">
    <property type="nucleotide sequence ID" value="NZ_JAWRKY010000027.1"/>
</dbReference>
<evidence type="ECO:0000259" key="8">
    <source>
        <dbReference type="PROSITE" id="PS51144"/>
    </source>
</evidence>
<comment type="caution">
    <text evidence="9">The sequence shown here is derived from an EMBL/GenBank/DDBJ whole genome shotgun (WGS) entry which is preliminary data.</text>
</comment>
<evidence type="ECO:0000313" key="9">
    <source>
        <dbReference type="EMBL" id="MEB2583948.1"/>
    </source>
</evidence>
<sequence length="260" mass="28537">MNHRINLTQVVTAVRRATLPVFAAAIASGATAAAAAAPTQNQRDFDYAHQQAWQIESGDSQSPIDIRSGTVVQAERMPGVNDAIVVHVATGGATVVDNGHTVQVVPKQSDVIIRGRHFRLLQAHFHAPAEHTIDGRRYPLEGHFVFRAQDGRLAVVAVLYRDGNENAQFASIVRAARRGVASPLASFDVAALMPDDLDSYYHYLGSLTTPPLTENVEWYVLQDTMELSAADIDAFTRHYSHNARATQPLNGRPLLKYQRH</sequence>
<dbReference type="InterPro" id="IPR023561">
    <property type="entry name" value="Carbonic_anhydrase_a-class"/>
</dbReference>
<feature type="chain" id="PRO_5045136667" description="carbonic anhydrase" evidence="7">
    <location>
        <begin position="33"/>
        <end position="260"/>
    </location>
</feature>
<dbReference type="EMBL" id="JAWRLE010000098">
    <property type="protein sequence ID" value="MEB2583948.1"/>
    <property type="molecule type" value="Genomic_DNA"/>
</dbReference>
<dbReference type="SUPFAM" id="SSF51069">
    <property type="entry name" value="Carbonic anhydrase"/>
    <property type="match status" value="1"/>
</dbReference>
<name>A0ABU5WZS9_9BURK</name>
<evidence type="ECO:0000256" key="2">
    <source>
        <dbReference type="ARBA" id="ARBA00012925"/>
    </source>
</evidence>
<dbReference type="PANTHER" id="PTHR18952">
    <property type="entry name" value="CARBONIC ANHYDRASE"/>
    <property type="match status" value="1"/>
</dbReference>
<dbReference type="SMART" id="SM01057">
    <property type="entry name" value="Carb_anhydrase"/>
    <property type="match status" value="1"/>
</dbReference>
<accession>A0ABU5WZS9</accession>
<protein>
    <recommendedName>
        <fullName evidence="2">carbonic anhydrase</fullName>
        <ecNumber evidence="2">4.2.1.1</ecNumber>
    </recommendedName>
</protein>
<comment type="similarity">
    <text evidence="1">Belongs to the alpha-carbonic anhydrase family.</text>
</comment>
<dbReference type="Gene3D" id="3.10.200.10">
    <property type="entry name" value="Alpha carbonic anhydrase"/>
    <property type="match status" value="1"/>
</dbReference>
<feature type="signal peptide" evidence="7">
    <location>
        <begin position="1"/>
        <end position="32"/>
    </location>
</feature>
<keyword evidence="3" id="KW-0479">Metal-binding</keyword>
<dbReference type="EC" id="4.2.1.1" evidence="2"/>
<evidence type="ECO:0000256" key="4">
    <source>
        <dbReference type="ARBA" id="ARBA00022833"/>
    </source>
</evidence>
<gene>
    <name evidence="9" type="ORF">SB593_33975</name>
</gene>